<gene>
    <name evidence="1" type="ORF">GYA55_06190</name>
</gene>
<proteinExistence type="predicted"/>
<comment type="caution">
    <text evidence="1">The sequence shown here is derived from an EMBL/GenBank/DDBJ whole genome shotgun (WGS) entry which is preliminary data.</text>
</comment>
<dbReference type="EMBL" id="JAAZON010000268">
    <property type="protein sequence ID" value="NMC62744.1"/>
    <property type="molecule type" value="Genomic_DNA"/>
</dbReference>
<reference evidence="1 2" key="1">
    <citation type="journal article" date="2020" name="Biotechnol. Biofuels">
        <title>New insights from the biogas microbiome by comprehensive genome-resolved metagenomics of nearly 1600 species originating from multiple anaerobic digesters.</title>
        <authorList>
            <person name="Campanaro S."/>
            <person name="Treu L."/>
            <person name="Rodriguez-R L.M."/>
            <person name="Kovalovszki A."/>
            <person name="Ziels R.M."/>
            <person name="Maus I."/>
            <person name="Zhu X."/>
            <person name="Kougias P.G."/>
            <person name="Basile A."/>
            <person name="Luo G."/>
            <person name="Schluter A."/>
            <person name="Konstantinidis K.T."/>
            <person name="Angelidaki I."/>
        </authorList>
    </citation>
    <scope>NUCLEOTIDE SEQUENCE [LARGE SCALE GENOMIC DNA]</scope>
    <source>
        <strain evidence="1">AS27yjCOA_65</strain>
    </source>
</reference>
<name>A0A7X9IK53_9DELT</name>
<evidence type="ECO:0000313" key="1">
    <source>
        <dbReference type="EMBL" id="NMC62744.1"/>
    </source>
</evidence>
<dbReference type="AlphaFoldDB" id="A0A7X9IK53"/>
<accession>A0A7X9IK53</accession>
<evidence type="ECO:0000313" key="2">
    <source>
        <dbReference type="Proteomes" id="UP000524246"/>
    </source>
</evidence>
<organism evidence="1 2">
    <name type="scientific">SAR324 cluster bacterium</name>
    <dbReference type="NCBI Taxonomy" id="2024889"/>
    <lineage>
        <taxon>Bacteria</taxon>
        <taxon>Deltaproteobacteria</taxon>
        <taxon>SAR324 cluster</taxon>
    </lineage>
</organism>
<dbReference type="Proteomes" id="UP000524246">
    <property type="component" value="Unassembled WGS sequence"/>
</dbReference>
<protein>
    <submittedName>
        <fullName evidence="1">Uncharacterized protein</fullName>
    </submittedName>
</protein>
<sequence length="159" mass="17814">MDPRQLNEFLFTEIPLPCTKPRFYHEGLDRLAAWSNALRPGASENYLRVSDKALHQFMEEIAAPLDVLPKSDKAVSFASIERTLASRPEYECSEATTPGVEQITCPATLALRIDCLLEGHPDLFKRANEIGADTSLLRSLHEAFDDGMGVWFEVSTQDM</sequence>